<protein>
    <submittedName>
        <fullName evidence="2">Alpha/beta hydrolase</fullName>
    </submittedName>
</protein>
<keyword evidence="3" id="KW-1185">Reference proteome</keyword>
<accession>A0A2U8W8J6</accession>
<dbReference type="EMBL" id="CP029550">
    <property type="protein sequence ID" value="AWN41636.1"/>
    <property type="molecule type" value="Genomic_DNA"/>
</dbReference>
<reference evidence="3" key="1">
    <citation type="submission" date="2018-05" db="EMBL/GenBank/DDBJ databases">
        <title>Complete Genome Sequence of Methylobacterium sp. 17SD2-17.</title>
        <authorList>
            <person name="Srinivasan S."/>
        </authorList>
    </citation>
    <scope>NUCLEOTIDE SEQUENCE [LARGE SCALE GENOMIC DNA]</scope>
    <source>
        <strain evidence="3">17SD2-17</strain>
    </source>
</reference>
<dbReference type="SUPFAM" id="SSF53474">
    <property type="entry name" value="alpha/beta-Hydrolases"/>
    <property type="match status" value="1"/>
</dbReference>
<dbReference type="PANTHER" id="PTHR43433:SF5">
    <property type="entry name" value="AB HYDROLASE-1 DOMAIN-CONTAINING PROTEIN"/>
    <property type="match status" value="1"/>
</dbReference>
<gene>
    <name evidence="2" type="ORF">DK389_15405</name>
</gene>
<sequence length="259" mass="27119">MQTFDSDGVTIAYIDVPAVGGGDDLGKGDPVLLIHGFASNHVVNWVNTLWVKTLSQAGYRVVALDNRGHGESEKLYDPAAYSSEAMAGDARRLLDHLGIARADIMGYSMGARITAYLALDHAERVRSALFGGLGMHLVEGRGLPSGIAEALEAPPGTPAPNPTAQAFRTFAEQTKSDLRALAACMRGSRQTLSRAEIAQIEVPALVTVGTLDTVAGSAAGLAALMPNARALELPDRDHSTAVGAKAHRDGVLAFLAARP</sequence>
<dbReference type="GO" id="GO:0046503">
    <property type="term" value="P:glycerolipid catabolic process"/>
    <property type="evidence" value="ECO:0007669"/>
    <property type="project" value="TreeGrafter"/>
</dbReference>
<evidence type="ECO:0000259" key="1">
    <source>
        <dbReference type="Pfam" id="PF00561"/>
    </source>
</evidence>
<dbReference type="RefSeq" id="WP_109890837.1">
    <property type="nucleotide sequence ID" value="NZ_CP029550.1"/>
</dbReference>
<dbReference type="InterPro" id="IPR029058">
    <property type="entry name" value="AB_hydrolase_fold"/>
</dbReference>
<dbReference type="OrthoDB" id="9804723at2"/>
<dbReference type="Pfam" id="PF00561">
    <property type="entry name" value="Abhydrolase_1"/>
    <property type="match status" value="1"/>
</dbReference>
<organism evidence="2 3">
    <name type="scientific">Methylobacterium durans</name>
    <dbReference type="NCBI Taxonomy" id="2202825"/>
    <lineage>
        <taxon>Bacteria</taxon>
        <taxon>Pseudomonadati</taxon>
        <taxon>Pseudomonadota</taxon>
        <taxon>Alphaproteobacteria</taxon>
        <taxon>Hyphomicrobiales</taxon>
        <taxon>Methylobacteriaceae</taxon>
        <taxon>Methylobacterium</taxon>
    </lineage>
</organism>
<dbReference type="GO" id="GO:0004806">
    <property type="term" value="F:triacylglycerol lipase activity"/>
    <property type="evidence" value="ECO:0007669"/>
    <property type="project" value="TreeGrafter"/>
</dbReference>
<dbReference type="KEGG" id="mets:DK389_15405"/>
<evidence type="ECO:0000313" key="3">
    <source>
        <dbReference type="Proteomes" id="UP000245926"/>
    </source>
</evidence>
<feature type="domain" description="AB hydrolase-1" evidence="1">
    <location>
        <begin position="30"/>
        <end position="128"/>
    </location>
</feature>
<dbReference type="AlphaFoldDB" id="A0A2U8W8J6"/>
<keyword evidence="2" id="KW-0378">Hydrolase</keyword>
<proteinExistence type="predicted"/>
<dbReference type="InterPro" id="IPR050471">
    <property type="entry name" value="AB_hydrolase"/>
</dbReference>
<dbReference type="Proteomes" id="UP000245926">
    <property type="component" value="Chromosome"/>
</dbReference>
<evidence type="ECO:0000313" key="2">
    <source>
        <dbReference type="EMBL" id="AWN41636.1"/>
    </source>
</evidence>
<dbReference type="PRINTS" id="PR00111">
    <property type="entry name" value="ABHYDROLASE"/>
</dbReference>
<name>A0A2U8W8J6_9HYPH</name>
<dbReference type="Gene3D" id="3.40.50.1820">
    <property type="entry name" value="alpha/beta hydrolase"/>
    <property type="match status" value="1"/>
</dbReference>
<dbReference type="PANTHER" id="PTHR43433">
    <property type="entry name" value="HYDROLASE, ALPHA/BETA FOLD FAMILY PROTEIN"/>
    <property type="match status" value="1"/>
</dbReference>
<dbReference type="InterPro" id="IPR000073">
    <property type="entry name" value="AB_hydrolase_1"/>
</dbReference>